<evidence type="ECO:0000256" key="1">
    <source>
        <dbReference type="SAM" id="SignalP"/>
    </source>
</evidence>
<feature type="chain" id="PRO_5027081630" evidence="1">
    <location>
        <begin position="21"/>
        <end position="70"/>
    </location>
</feature>
<keyword evidence="1" id="KW-0732">Signal</keyword>
<organism evidence="2">
    <name type="scientific">Xenopsylla cheopis</name>
    <name type="common">Oriental rat flea</name>
    <name type="synonym">Pulex cheopis</name>
    <dbReference type="NCBI Taxonomy" id="163159"/>
    <lineage>
        <taxon>Eukaryota</taxon>
        <taxon>Metazoa</taxon>
        <taxon>Ecdysozoa</taxon>
        <taxon>Arthropoda</taxon>
        <taxon>Hexapoda</taxon>
        <taxon>Insecta</taxon>
        <taxon>Pterygota</taxon>
        <taxon>Neoptera</taxon>
        <taxon>Endopterygota</taxon>
        <taxon>Siphonaptera</taxon>
        <taxon>Pulicidae</taxon>
        <taxon>Xenopsyllinae</taxon>
        <taxon>Xenopsylla</taxon>
    </lineage>
</organism>
<protein>
    <submittedName>
        <fullName evidence="2">Putative secreted protein</fullName>
    </submittedName>
</protein>
<sequence>MLKIQFLYILLLELTKTNNAVPKKYIFLNSIRPHLIRTYHLLFIGVSFNRRTAPTDSGACDKRTVFRNNN</sequence>
<reference evidence="2" key="1">
    <citation type="submission" date="2020-03" db="EMBL/GenBank/DDBJ databases">
        <title>Transcriptomic Profiling of the Digestive Tract of the Rat Flea, Xenopsylla cheopis, Following Blood Feeding and Infection with Yersinia pestis.</title>
        <authorList>
            <person name="Bland D.M."/>
            <person name="Martens C.A."/>
            <person name="Virtaneva K."/>
            <person name="Kanakabandi K."/>
            <person name="Long D."/>
            <person name="Rosenke R."/>
            <person name="Saturday G.A."/>
            <person name="Hoyt F.H."/>
            <person name="Bruno D.P."/>
            <person name="Ribeiro J.M.C."/>
            <person name="Hinnebusch J."/>
        </authorList>
    </citation>
    <scope>NUCLEOTIDE SEQUENCE</scope>
</reference>
<feature type="signal peptide" evidence="1">
    <location>
        <begin position="1"/>
        <end position="20"/>
    </location>
</feature>
<proteinExistence type="predicted"/>
<dbReference type="AlphaFoldDB" id="A0A6M2DWA8"/>
<accession>A0A6M2DWA8</accession>
<name>A0A6M2DWA8_XENCH</name>
<dbReference type="EMBL" id="GIIL01006194">
    <property type="protein sequence ID" value="NOV49920.1"/>
    <property type="molecule type" value="Transcribed_RNA"/>
</dbReference>
<evidence type="ECO:0000313" key="2">
    <source>
        <dbReference type="EMBL" id="NOV49920.1"/>
    </source>
</evidence>